<dbReference type="PANTHER" id="PTHR10035">
    <property type="entry name" value="T-CELL SURFACE GLYCOPROTEIN CD3 ZETA CHAIN"/>
    <property type="match status" value="1"/>
</dbReference>
<name>A0A7M4EXE5_CROPO</name>
<feature type="region of interest" description="Disordered" evidence="7">
    <location>
        <begin position="76"/>
        <end position="104"/>
    </location>
</feature>
<evidence type="ECO:0000256" key="2">
    <source>
        <dbReference type="ARBA" id="ARBA00022475"/>
    </source>
</evidence>
<comment type="subcellular location">
    <subcellularLocation>
        <location evidence="1">Cell membrane</location>
        <topology evidence="1">Single-pass type I membrane protein</topology>
    </subcellularLocation>
</comment>
<dbReference type="GO" id="GO:0033001">
    <property type="term" value="C:Fc-gamma receptor III complex"/>
    <property type="evidence" value="ECO:0007669"/>
    <property type="project" value="Ensembl"/>
</dbReference>
<keyword evidence="8" id="KW-0812">Transmembrane</keyword>
<dbReference type="InterPro" id="IPR024128">
    <property type="entry name" value="T-cell_CD3_zeta"/>
</dbReference>
<reference evidence="9" key="2">
    <citation type="submission" date="2025-09" db="UniProtKB">
        <authorList>
            <consortium name="Ensembl"/>
        </authorList>
    </citation>
    <scope>IDENTIFICATION</scope>
</reference>
<evidence type="ECO:0000256" key="6">
    <source>
        <dbReference type="ARBA" id="ARBA00023170"/>
    </source>
</evidence>
<evidence type="ECO:0000256" key="4">
    <source>
        <dbReference type="ARBA" id="ARBA00022859"/>
    </source>
</evidence>
<dbReference type="Proteomes" id="UP000594220">
    <property type="component" value="Unplaced"/>
</dbReference>
<evidence type="ECO:0000256" key="8">
    <source>
        <dbReference type="SAM" id="Phobius"/>
    </source>
</evidence>
<dbReference type="PANTHER" id="PTHR10035:SF2">
    <property type="entry name" value="T-CELL SURFACE GLYCOPROTEIN CD3 ZETA CHAIN"/>
    <property type="match status" value="1"/>
</dbReference>
<dbReference type="GO" id="GO:0042105">
    <property type="term" value="C:alpha-beta T cell receptor complex"/>
    <property type="evidence" value="ECO:0007669"/>
    <property type="project" value="Ensembl"/>
</dbReference>
<protein>
    <submittedName>
        <fullName evidence="9">CD247 molecule</fullName>
    </submittedName>
</protein>
<keyword evidence="8" id="KW-0472">Membrane</keyword>
<evidence type="ECO:0000256" key="5">
    <source>
        <dbReference type="ARBA" id="ARBA00023130"/>
    </source>
</evidence>
<dbReference type="GO" id="GO:2000010">
    <property type="term" value="P:positive regulation of protein localization to cell surface"/>
    <property type="evidence" value="ECO:0007669"/>
    <property type="project" value="Ensembl"/>
</dbReference>
<dbReference type="Pfam" id="PF11628">
    <property type="entry name" value="TCR_zetazeta"/>
    <property type="match status" value="1"/>
</dbReference>
<keyword evidence="3" id="KW-0597">Phosphoprotein</keyword>
<dbReference type="GO" id="GO:0005794">
    <property type="term" value="C:Golgi apparatus"/>
    <property type="evidence" value="ECO:0007669"/>
    <property type="project" value="Ensembl"/>
</dbReference>
<dbReference type="GO" id="GO:0038094">
    <property type="term" value="P:Fc-gamma receptor signaling pathway"/>
    <property type="evidence" value="ECO:0007669"/>
    <property type="project" value="Ensembl"/>
</dbReference>
<reference evidence="9" key="1">
    <citation type="submission" date="2025-08" db="UniProtKB">
        <authorList>
            <consortium name="Ensembl"/>
        </authorList>
    </citation>
    <scope>IDENTIFICATION</scope>
</reference>
<dbReference type="GO" id="GO:1990782">
    <property type="term" value="F:protein tyrosine kinase binding"/>
    <property type="evidence" value="ECO:0007669"/>
    <property type="project" value="Ensembl"/>
</dbReference>
<dbReference type="GO" id="GO:0042803">
    <property type="term" value="F:protein homodimerization activity"/>
    <property type="evidence" value="ECO:0007669"/>
    <property type="project" value="Ensembl"/>
</dbReference>
<dbReference type="GO" id="GO:0050852">
    <property type="term" value="P:T cell receptor signaling pathway"/>
    <property type="evidence" value="ECO:0007669"/>
    <property type="project" value="Ensembl"/>
</dbReference>
<evidence type="ECO:0000313" key="10">
    <source>
        <dbReference type="Proteomes" id="UP000594220"/>
    </source>
</evidence>
<dbReference type="GO" id="GO:0002250">
    <property type="term" value="P:adaptive immune response"/>
    <property type="evidence" value="ECO:0007669"/>
    <property type="project" value="UniProtKB-KW"/>
</dbReference>
<keyword evidence="2" id="KW-1003">Cell membrane</keyword>
<dbReference type="InterPro" id="IPR021663">
    <property type="entry name" value="CD3_zeta/IgE_Fc_rcpt_gamma"/>
</dbReference>
<proteinExistence type="predicted"/>
<sequence length="214" mass="23499">RKWSPSGLCSRLHTSSHAGNAALGLTDPRLCYVLDGLLFIYAIIITALFPTTDFSNADSALLFQKLSHARRDEYDVLGTKRGGDPELGGKNQVTSPRSLQKDKMGEAYSEIGKKGEVSGTCHPRAGGMLLRTFHPIQHMCLIQPLLSVHSYARHVLNIQNPHAQLQLSFSNSTHPASFQTMNNKCNLKDTVSTKGQVGHLVSSLQPQKEELPHC</sequence>
<keyword evidence="10" id="KW-1185">Reference proteome</keyword>
<keyword evidence="4" id="KW-0391">Immunity</keyword>
<keyword evidence="6" id="KW-0675">Receptor</keyword>
<evidence type="ECO:0000256" key="3">
    <source>
        <dbReference type="ARBA" id="ARBA00022553"/>
    </source>
</evidence>
<dbReference type="GeneTree" id="ENSGT00390000018208"/>
<dbReference type="Ensembl" id="ENSCPRT00005018668.1">
    <property type="protein sequence ID" value="ENSCPRP00005015941.1"/>
    <property type="gene ID" value="ENSCPRG00005011140.1"/>
</dbReference>
<dbReference type="GO" id="GO:0046982">
    <property type="term" value="F:protein heterodimerization activity"/>
    <property type="evidence" value="ECO:0007669"/>
    <property type="project" value="Ensembl"/>
</dbReference>
<evidence type="ECO:0000313" key="9">
    <source>
        <dbReference type="Ensembl" id="ENSCPRP00005015941.1"/>
    </source>
</evidence>
<dbReference type="AlphaFoldDB" id="A0A7M4EXE5"/>
<evidence type="ECO:0000256" key="1">
    <source>
        <dbReference type="ARBA" id="ARBA00004251"/>
    </source>
</evidence>
<feature type="transmembrane region" description="Helical" evidence="8">
    <location>
        <begin position="30"/>
        <end position="49"/>
    </location>
</feature>
<organism evidence="9 10">
    <name type="scientific">Crocodylus porosus</name>
    <name type="common">Saltwater crocodile</name>
    <name type="synonym">Estuarine crocodile</name>
    <dbReference type="NCBI Taxonomy" id="8502"/>
    <lineage>
        <taxon>Eukaryota</taxon>
        <taxon>Metazoa</taxon>
        <taxon>Chordata</taxon>
        <taxon>Craniata</taxon>
        <taxon>Vertebrata</taxon>
        <taxon>Euteleostomi</taxon>
        <taxon>Archelosauria</taxon>
        <taxon>Archosauria</taxon>
        <taxon>Crocodylia</taxon>
        <taxon>Longirostres</taxon>
        <taxon>Crocodylidae</taxon>
        <taxon>Crocodylus</taxon>
    </lineage>
</organism>
<evidence type="ECO:0000256" key="7">
    <source>
        <dbReference type="SAM" id="MobiDB-lite"/>
    </source>
</evidence>
<gene>
    <name evidence="9" type="primary">CD247</name>
</gene>
<keyword evidence="5" id="KW-1064">Adaptive immunity</keyword>
<keyword evidence="8" id="KW-1133">Transmembrane helix</keyword>
<accession>A0A7M4EXE5</accession>
<dbReference type="GO" id="GO:0051259">
    <property type="term" value="P:protein complex oligomerization"/>
    <property type="evidence" value="ECO:0007669"/>
    <property type="project" value="Ensembl"/>
</dbReference>